<keyword evidence="2" id="KW-1185">Reference proteome</keyword>
<organism evidence="1 2">
    <name type="scientific">Entomophthora muscae</name>
    <dbReference type="NCBI Taxonomy" id="34485"/>
    <lineage>
        <taxon>Eukaryota</taxon>
        <taxon>Fungi</taxon>
        <taxon>Fungi incertae sedis</taxon>
        <taxon>Zoopagomycota</taxon>
        <taxon>Entomophthoromycotina</taxon>
        <taxon>Entomophthoromycetes</taxon>
        <taxon>Entomophthorales</taxon>
        <taxon>Entomophthoraceae</taxon>
        <taxon>Entomophthora</taxon>
    </lineage>
</organism>
<evidence type="ECO:0000313" key="2">
    <source>
        <dbReference type="Proteomes" id="UP001165960"/>
    </source>
</evidence>
<accession>A0ACC2T7C9</accession>
<proteinExistence type="predicted"/>
<reference evidence="1" key="1">
    <citation type="submission" date="2022-04" db="EMBL/GenBank/DDBJ databases">
        <title>Genome of the entomopathogenic fungus Entomophthora muscae.</title>
        <authorList>
            <person name="Elya C."/>
            <person name="Lovett B.R."/>
            <person name="Lee E."/>
            <person name="Macias A.M."/>
            <person name="Hajek A.E."/>
            <person name="De Bivort B.L."/>
            <person name="Kasson M.T."/>
            <person name="De Fine Licht H.H."/>
            <person name="Stajich J.E."/>
        </authorList>
    </citation>
    <scope>NUCLEOTIDE SEQUENCE</scope>
    <source>
        <strain evidence="1">Berkeley</strain>
    </source>
</reference>
<comment type="caution">
    <text evidence="1">The sequence shown here is derived from an EMBL/GenBank/DDBJ whole genome shotgun (WGS) entry which is preliminary data.</text>
</comment>
<protein>
    <submittedName>
        <fullName evidence="1">Uncharacterized protein</fullName>
    </submittedName>
</protein>
<dbReference type="EMBL" id="QTSX02003569">
    <property type="protein sequence ID" value="KAJ9070564.1"/>
    <property type="molecule type" value="Genomic_DNA"/>
</dbReference>
<evidence type="ECO:0000313" key="1">
    <source>
        <dbReference type="EMBL" id="KAJ9070564.1"/>
    </source>
</evidence>
<dbReference type="Proteomes" id="UP001165960">
    <property type="component" value="Unassembled WGS sequence"/>
</dbReference>
<name>A0ACC2T7C9_9FUNG</name>
<gene>
    <name evidence="1" type="ORF">DSO57_1006614</name>
</gene>
<sequence length="299" mass="34015">MNLWFNQVIPYLILVLFHLQTNFCDSVSPIYSFQETTDQLPKLYCLLEAPFGLVHFTEYPPNLEYLEFTPEEILIHNPEARTKETETVYREEIKVIILHLLFRNKYNYLPAYLVLMTPPLTLRPNCSQKSVTAKEFTSTQIFGVMYITLTGLIDSMIPVSRPWALMGKFISFIVKLAPILWWALPAGPAGWPPASSQELSQGGSLTGLIDSALLMAGPWGVAGKALFYLIKLGLIIWWAMPASALTPSSPAEAPWYSWYSDILDNIIFLYALAQKRILYSIFCQVSEVAKQHDTEFYIV</sequence>